<dbReference type="RefSeq" id="WP_100080147.1">
    <property type="nucleotide sequence ID" value="NZ_NQVN01000004.1"/>
</dbReference>
<proteinExistence type="predicted"/>
<evidence type="ECO:0000313" key="1">
    <source>
        <dbReference type="EMBL" id="PIO99442.1"/>
    </source>
</evidence>
<reference evidence="1 2" key="1">
    <citation type="submission" date="2017-08" db="EMBL/GenBank/DDBJ databases">
        <title>Pleomorphomonas carboxidotrophicus sp. nov., a new mesophilic hydrogenogenic carboxidotroph.</title>
        <authorList>
            <person name="Esquivel-Elizondo S."/>
            <person name="Krajmalnik-Brown R."/>
            <person name="Maldonado J."/>
        </authorList>
    </citation>
    <scope>NUCLEOTIDE SEQUENCE [LARGE SCALE GENOMIC DNA]</scope>
    <source>
        <strain evidence="1 2">SVCO-16</strain>
    </source>
</reference>
<protein>
    <submittedName>
        <fullName evidence="1">Uncharacterized protein</fullName>
    </submittedName>
</protein>
<dbReference type="OrthoDB" id="7551047at2"/>
<keyword evidence="2" id="KW-1185">Reference proteome</keyword>
<gene>
    <name evidence="1" type="ORF">CJ014_08990</name>
</gene>
<sequence length="300" mass="34686">MRQPHFLDPLGSRLPALEQNTLKLRAMQMMLVMFYAEELKRKVLDLIQATDGLAARLQPAGSRHERVPKGTKNPVDKALNALIDDGAIAPDEKVEIVSLIDYRNAIGHRMHELVADFSTERYVRDLFEYGSDRIKEFDYGAVERLQHFHRRIGSLYRTHHYVMTSSANKLMFKAAERTFLSEIKRLKRKICDLHAVRGEDIRAINAELSLTGTEFDSNERYPTHPLHKYDDGRLTQRGVEICYRLFDSGRSPMSVAHLMGISLRAARHHHKLWGAAGGKVRPQVDYESLPRRKFYRKYDD</sequence>
<dbReference type="Proteomes" id="UP000231070">
    <property type="component" value="Unassembled WGS sequence"/>
</dbReference>
<dbReference type="EMBL" id="NQVN01000004">
    <property type="protein sequence ID" value="PIO99442.1"/>
    <property type="molecule type" value="Genomic_DNA"/>
</dbReference>
<name>A0A2G9WYS1_9HYPH</name>
<dbReference type="AlphaFoldDB" id="A0A2G9WYS1"/>
<evidence type="ECO:0000313" key="2">
    <source>
        <dbReference type="Proteomes" id="UP000231070"/>
    </source>
</evidence>
<organism evidence="1 2">
    <name type="scientific">Pleomorphomonas carboxyditropha</name>
    <dbReference type="NCBI Taxonomy" id="2023338"/>
    <lineage>
        <taxon>Bacteria</taxon>
        <taxon>Pseudomonadati</taxon>
        <taxon>Pseudomonadota</taxon>
        <taxon>Alphaproteobacteria</taxon>
        <taxon>Hyphomicrobiales</taxon>
        <taxon>Pleomorphomonadaceae</taxon>
        <taxon>Pleomorphomonas</taxon>
    </lineage>
</organism>
<accession>A0A2G9WYS1</accession>
<comment type="caution">
    <text evidence="1">The sequence shown here is derived from an EMBL/GenBank/DDBJ whole genome shotgun (WGS) entry which is preliminary data.</text>
</comment>